<name>A0A1F5IR91_9BACT</name>
<dbReference type="Pfam" id="PF20329">
    <property type="entry name" value="DUF6624"/>
    <property type="match status" value="1"/>
</dbReference>
<proteinExistence type="predicted"/>
<dbReference type="InterPro" id="IPR046732">
    <property type="entry name" value="DUF6624"/>
</dbReference>
<accession>A0A1F5IR91</accession>
<evidence type="ECO:0000313" key="2">
    <source>
        <dbReference type="Proteomes" id="UP000176336"/>
    </source>
</evidence>
<dbReference type="EMBL" id="MFCR01000008">
    <property type="protein sequence ID" value="OGE18869.1"/>
    <property type="molecule type" value="Genomic_DNA"/>
</dbReference>
<comment type="caution">
    <text evidence="1">The sequence shown here is derived from an EMBL/GenBank/DDBJ whole genome shotgun (WGS) entry which is preliminary data.</text>
</comment>
<dbReference type="AlphaFoldDB" id="A0A1F5IR91"/>
<dbReference type="Proteomes" id="UP000176336">
    <property type="component" value="Unassembled WGS sequence"/>
</dbReference>
<evidence type="ECO:0000313" key="1">
    <source>
        <dbReference type="EMBL" id="OGE18869.1"/>
    </source>
</evidence>
<gene>
    <name evidence="1" type="ORF">A2871_02670</name>
</gene>
<sequence length="175" mass="20196">MMDQTKGTEPKNYRAELIEMAKTDQSERDKMRRGETFDAETIDRRNTERLKEIINSIGWPRISLVGEEAAGGAWLIVQHADHDTPFQEACLKTIKGLPEGEVELEEIALLEDRVRMNRKLPQLYGTQGFPNKNGEFEPFPIADPKNLEARRKKMGLVPFSDYKEAMEKIYEQILK</sequence>
<protein>
    <submittedName>
        <fullName evidence="1">Uncharacterized protein</fullName>
    </submittedName>
</protein>
<organism evidence="1 2">
    <name type="scientific">Candidatus Daviesbacteria bacterium RIFCSPHIGHO2_01_FULL_41_23</name>
    <dbReference type="NCBI Taxonomy" id="1797764"/>
    <lineage>
        <taxon>Bacteria</taxon>
        <taxon>Candidatus Daviesiibacteriota</taxon>
    </lineage>
</organism>
<reference evidence="1 2" key="1">
    <citation type="journal article" date="2016" name="Nat. Commun.">
        <title>Thousands of microbial genomes shed light on interconnected biogeochemical processes in an aquifer system.</title>
        <authorList>
            <person name="Anantharaman K."/>
            <person name="Brown C.T."/>
            <person name="Hug L.A."/>
            <person name="Sharon I."/>
            <person name="Castelle C.J."/>
            <person name="Probst A.J."/>
            <person name="Thomas B.C."/>
            <person name="Singh A."/>
            <person name="Wilkins M.J."/>
            <person name="Karaoz U."/>
            <person name="Brodie E.L."/>
            <person name="Williams K.H."/>
            <person name="Hubbard S.S."/>
            <person name="Banfield J.F."/>
        </authorList>
    </citation>
    <scope>NUCLEOTIDE SEQUENCE [LARGE SCALE GENOMIC DNA]</scope>
</reference>